<evidence type="ECO:0000256" key="1">
    <source>
        <dbReference type="SAM" id="MobiDB-lite"/>
    </source>
</evidence>
<comment type="caution">
    <text evidence="2">The sequence shown here is derived from an EMBL/GenBank/DDBJ whole genome shotgun (WGS) entry which is preliminary data.</text>
</comment>
<proteinExistence type="predicted"/>
<feature type="compositionally biased region" description="Gly residues" evidence="1">
    <location>
        <begin position="92"/>
        <end position="105"/>
    </location>
</feature>
<dbReference type="Proteomes" id="UP001597183">
    <property type="component" value="Unassembled WGS sequence"/>
</dbReference>
<dbReference type="EMBL" id="JBHTMK010000002">
    <property type="protein sequence ID" value="MFD1363918.1"/>
    <property type="molecule type" value="Genomic_DNA"/>
</dbReference>
<evidence type="ECO:0000313" key="3">
    <source>
        <dbReference type="Proteomes" id="UP001597183"/>
    </source>
</evidence>
<feature type="region of interest" description="Disordered" evidence="1">
    <location>
        <begin position="22"/>
        <end position="51"/>
    </location>
</feature>
<keyword evidence="3" id="KW-1185">Reference proteome</keyword>
<sequence length="229" mass="24014">MVVEFADADPAVPVAVGGAAGDAFGDQAGEGGRFGSRGGGDDDAALPFGGAGRPEVVAGVDGAAGASVEQDHRLPGAAALHERGDLRHVDRGVGGPAHHGVGGGQIQPTAGPGQHHAPEVQEDTILLVTPLEQGLDPPVGLARPGIPQMRGLEPAERWIPEHLGERRHIGRRHGESPQHGVVVLLDADDYRNSSPVHRMHHPSSMVRCRGRTRNPEKITNRVFSLAERF</sequence>
<reference evidence="3" key="1">
    <citation type="journal article" date="2019" name="Int. J. Syst. Evol. Microbiol.">
        <title>The Global Catalogue of Microorganisms (GCM) 10K type strain sequencing project: providing services to taxonomists for standard genome sequencing and annotation.</title>
        <authorList>
            <consortium name="The Broad Institute Genomics Platform"/>
            <consortium name="The Broad Institute Genome Sequencing Center for Infectious Disease"/>
            <person name="Wu L."/>
            <person name="Ma J."/>
        </authorList>
    </citation>
    <scope>NUCLEOTIDE SEQUENCE [LARGE SCALE GENOMIC DNA]</scope>
    <source>
        <strain evidence="3">CCM 7526</strain>
    </source>
</reference>
<feature type="region of interest" description="Disordered" evidence="1">
    <location>
        <begin position="88"/>
        <end position="117"/>
    </location>
</feature>
<feature type="compositionally biased region" description="Gly residues" evidence="1">
    <location>
        <begin position="28"/>
        <end position="38"/>
    </location>
</feature>
<organism evidence="2 3">
    <name type="scientific">Actinoplanes sichuanensis</name>
    <dbReference type="NCBI Taxonomy" id="512349"/>
    <lineage>
        <taxon>Bacteria</taxon>
        <taxon>Bacillati</taxon>
        <taxon>Actinomycetota</taxon>
        <taxon>Actinomycetes</taxon>
        <taxon>Micromonosporales</taxon>
        <taxon>Micromonosporaceae</taxon>
        <taxon>Actinoplanes</taxon>
    </lineage>
</organism>
<evidence type="ECO:0000313" key="2">
    <source>
        <dbReference type="EMBL" id="MFD1363918.1"/>
    </source>
</evidence>
<accession>A0ABW4A0B4</accession>
<gene>
    <name evidence="2" type="ORF">ACFQ5G_01030</name>
</gene>
<name>A0ABW4A0B4_9ACTN</name>
<protein>
    <submittedName>
        <fullName evidence="2">Uncharacterized protein</fullName>
    </submittedName>
</protein>
<dbReference type="RefSeq" id="WP_317786675.1">
    <property type="nucleotide sequence ID" value="NZ_AP028461.1"/>
</dbReference>